<comment type="caution">
    <text evidence="1">The sequence shown here is derived from an EMBL/GenBank/DDBJ whole genome shotgun (WGS) entry which is preliminary data.</text>
</comment>
<dbReference type="AlphaFoldDB" id="A0ABD2BKU2"/>
<evidence type="ECO:0000313" key="1">
    <source>
        <dbReference type="EMBL" id="KAL2733386.1"/>
    </source>
</evidence>
<proteinExistence type="predicted"/>
<organism evidence="1 2">
    <name type="scientific">Vespula maculifrons</name>
    <name type="common">Eastern yellow jacket</name>
    <name type="synonym">Wasp</name>
    <dbReference type="NCBI Taxonomy" id="7453"/>
    <lineage>
        <taxon>Eukaryota</taxon>
        <taxon>Metazoa</taxon>
        <taxon>Ecdysozoa</taxon>
        <taxon>Arthropoda</taxon>
        <taxon>Hexapoda</taxon>
        <taxon>Insecta</taxon>
        <taxon>Pterygota</taxon>
        <taxon>Neoptera</taxon>
        <taxon>Endopterygota</taxon>
        <taxon>Hymenoptera</taxon>
        <taxon>Apocrita</taxon>
        <taxon>Aculeata</taxon>
        <taxon>Vespoidea</taxon>
        <taxon>Vespidae</taxon>
        <taxon>Vespinae</taxon>
        <taxon>Vespula</taxon>
    </lineage>
</organism>
<keyword evidence="2" id="KW-1185">Reference proteome</keyword>
<gene>
    <name evidence="1" type="ORF">V1477_014354</name>
</gene>
<protein>
    <submittedName>
        <fullName evidence="1">Uncharacterized protein</fullName>
    </submittedName>
</protein>
<dbReference type="EMBL" id="JAYRBN010000074">
    <property type="protein sequence ID" value="KAL2733386.1"/>
    <property type="molecule type" value="Genomic_DNA"/>
</dbReference>
<evidence type="ECO:0000313" key="2">
    <source>
        <dbReference type="Proteomes" id="UP001607303"/>
    </source>
</evidence>
<sequence length="60" mass="6655">MKANTSTCQVHASSPPTCNILDACTFHWAFSPPVGGRATTRSQWRHCGNLLLTDWLKLLI</sequence>
<accession>A0ABD2BKU2</accession>
<reference evidence="1 2" key="1">
    <citation type="journal article" date="2024" name="Ann. Entomol. Soc. Am.">
        <title>Genomic analyses of the southern and eastern yellowjacket wasps (Hymenoptera: Vespidae) reveal evolutionary signatures of social life.</title>
        <authorList>
            <person name="Catto M.A."/>
            <person name="Caine P.B."/>
            <person name="Orr S.E."/>
            <person name="Hunt B.G."/>
            <person name="Goodisman M.A.D."/>
        </authorList>
    </citation>
    <scope>NUCLEOTIDE SEQUENCE [LARGE SCALE GENOMIC DNA]</scope>
    <source>
        <strain evidence="1">232</strain>
        <tissue evidence="1">Head and thorax</tissue>
    </source>
</reference>
<dbReference type="Proteomes" id="UP001607303">
    <property type="component" value="Unassembled WGS sequence"/>
</dbReference>
<name>A0ABD2BKU2_VESMC</name>